<evidence type="ECO:0000256" key="7">
    <source>
        <dbReference type="ARBA" id="ARBA00022475"/>
    </source>
</evidence>
<evidence type="ECO:0000256" key="16">
    <source>
        <dbReference type="ARBA" id="ARBA00032853"/>
    </source>
</evidence>
<feature type="transmembrane region" description="Helical" evidence="19">
    <location>
        <begin position="130"/>
        <end position="149"/>
    </location>
</feature>
<evidence type="ECO:0000256" key="10">
    <source>
        <dbReference type="ARBA" id="ARBA00022692"/>
    </source>
</evidence>
<keyword evidence="11 19" id="KW-0460">Magnesium</keyword>
<feature type="transmembrane region" description="Helical" evidence="19">
    <location>
        <begin position="100"/>
        <end position="124"/>
    </location>
</feature>
<evidence type="ECO:0000256" key="15">
    <source>
        <dbReference type="ARBA" id="ARBA00032605"/>
    </source>
</evidence>
<keyword evidence="8 19" id="KW-0169">Cobalamin biosynthesis</keyword>
<name>A0ABY2KQP2_9RHOB</name>
<keyword evidence="10 19" id="KW-0812">Transmembrane</keyword>
<evidence type="ECO:0000256" key="1">
    <source>
        <dbReference type="ARBA" id="ARBA00001946"/>
    </source>
</evidence>
<dbReference type="HAMAP" id="MF_00719">
    <property type="entry name" value="CobS"/>
    <property type="match status" value="1"/>
</dbReference>
<dbReference type="PANTHER" id="PTHR34148:SF1">
    <property type="entry name" value="ADENOSYLCOBINAMIDE-GDP RIBAZOLETRANSFERASE"/>
    <property type="match status" value="1"/>
</dbReference>
<evidence type="ECO:0000256" key="3">
    <source>
        <dbReference type="ARBA" id="ARBA00004663"/>
    </source>
</evidence>
<evidence type="ECO:0000256" key="4">
    <source>
        <dbReference type="ARBA" id="ARBA00010561"/>
    </source>
</evidence>
<feature type="transmembrane region" description="Helical" evidence="19">
    <location>
        <begin position="25"/>
        <end position="46"/>
    </location>
</feature>
<evidence type="ECO:0000256" key="19">
    <source>
        <dbReference type="HAMAP-Rule" id="MF_00719"/>
    </source>
</evidence>
<evidence type="ECO:0000256" key="11">
    <source>
        <dbReference type="ARBA" id="ARBA00022842"/>
    </source>
</evidence>
<dbReference type="EC" id="2.7.8.26" evidence="5 19"/>
<dbReference type="Proteomes" id="UP000297741">
    <property type="component" value="Unassembled WGS sequence"/>
</dbReference>
<feature type="transmembrane region" description="Helical" evidence="19">
    <location>
        <begin position="52"/>
        <end position="70"/>
    </location>
</feature>
<evidence type="ECO:0000256" key="5">
    <source>
        <dbReference type="ARBA" id="ARBA00013200"/>
    </source>
</evidence>
<keyword evidence="7 19" id="KW-1003">Cell membrane</keyword>
<comment type="similarity">
    <text evidence="4 19">Belongs to the CobS family.</text>
</comment>
<proteinExistence type="inferred from homology"/>
<dbReference type="EMBL" id="RPEM01000005">
    <property type="protein sequence ID" value="TGD43682.1"/>
    <property type="molecule type" value="Genomic_DNA"/>
</dbReference>
<sequence>MASAFGLLSRLPFPQTRHHRPAACWAWPLVGLVVGAMAAVAGWGAMAIGLPVGLAAALVLAVGAMTTGALHEDGLADTADGLFGGWTRDRRLEIMKDSHIGSYGTLALLLVTLAAWSALTALLAAGAFPAIVAAAVMSRAPMAVIMAVLPHARADGLSRTVGRPSGLAALCAVAVAMLITGPLGLVAGVMSGAAAVAALMVALFAKARIGGQTGDILGASQQMAGLAALSAAAAMLA</sequence>
<evidence type="ECO:0000256" key="2">
    <source>
        <dbReference type="ARBA" id="ARBA00004651"/>
    </source>
</evidence>
<keyword evidence="12 19" id="KW-1133">Transmembrane helix</keyword>
<evidence type="ECO:0000256" key="13">
    <source>
        <dbReference type="ARBA" id="ARBA00023136"/>
    </source>
</evidence>
<evidence type="ECO:0000256" key="8">
    <source>
        <dbReference type="ARBA" id="ARBA00022573"/>
    </source>
</evidence>
<dbReference type="PANTHER" id="PTHR34148">
    <property type="entry name" value="ADENOSYLCOBINAMIDE-GDP RIBAZOLETRANSFERASE"/>
    <property type="match status" value="1"/>
</dbReference>
<comment type="pathway">
    <text evidence="3 19">Cofactor biosynthesis; adenosylcobalamin biosynthesis; adenosylcobalamin from cob(II)yrinate a,c-diamide: step 7/7.</text>
</comment>
<keyword evidence="21" id="KW-1185">Reference proteome</keyword>
<accession>A0ABY2KQP2</accession>
<evidence type="ECO:0000256" key="12">
    <source>
        <dbReference type="ARBA" id="ARBA00022989"/>
    </source>
</evidence>
<comment type="function">
    <text evidence="14 19">Joins adenosylcobinamide-GDP and alpha-ribazole to generate adenosylcobalamin (Ado-cobalamin). Also synthesizes adenosylcobalamin 5'-phosphate from adenosylcobinamide-GDP and alpha-ribazole 5'-phosphate.</text>
</comment>
<reference evidence="20 21" key="1">
    <citation type="submission" date="2018-11" db="EMBL/GenBank/DDBJ databases">
        <title>Tabrizicola sp. isolated from sediment of alpine lake.</title>
        <authorList>
            <person name="Liu Z."/>
        </authorList>
    </citation>
    <scope>NUCLEOTIDE SEQUENCE [LARGE SCALE GENOMIC DNA]</scope>
    <source>
        <strain evidence="20 21">DRYC-M-16</strain>
    </source>
</reference>
<dbReference type="Pfam" id="PF02654">
    <property type="entry name" value="CobS"/>
    <property type="match status" value="1"/>
</dbReference>
<comment type="catalytic activity">
    <reaction evidence="18 19">
        <text>alpha-ribazole 5'-phosphate + adenosylcob(III)inamide-GDP = adenosylcob(III)alamin 5'-phosphate + GMP + H(+)</text>
        <dbReference type="Rhea" id="RHEA:23560"/>
        <dbReference type="ChEBI" id="CHEBI:15378"/>
        <dbReference type="ChEBI" id="CHEBI:57918"/>
        <dbReference type="ChEBI" id="CHEBI:58115"/>
        <dbReference type="ChEBI" id="CHEBI:60487"/>
        <dbReference type="ChEBI" id="CHEBI:60493"/>
        <dbReference type="EC" id="2.7.8.26"/>
    </reaction>
</comment>
<evidence type="ECO:0000256" key="17">
    <source>
        <dbReference type="ARBA" id="ARBA00048623"/>
    </source>
</evidence>
<organism evidence="20 21">
    <name type="scientific">Pseudotabrizicola sediminis</name>
    <dbReference type="NCBI Taxonomy" id="2486418"/>
    <lineage>
        <taxon>Bacteria</taxon>
        <taxon>Pseudomonadati</taxon>
        <taxon>Pseudomonadota</taxon>
        <taxon>Alphaproteobacteria</taxon>
        <taxon>Rhodobacterales</taxon>
        <taxon>Paracoccaceae</taxon>
        <taxon>Pseudotabrizicola</taxon>
    </lineage>
</organism>
<evidence type="ECO:0000256" key="6">
    <source>
        <dbReference type="ARBA" id="ARBA00015850"/>
    </source>
</evidence>
<keyword evidence="9 19" id="KW-0808">Transferase</keyword>
<feature type="transmembrane region" description="Helical" evidence="19">
    <location>
        <begin position="185"/>
        <end position="204"/>
    </location>
</feature>
<evidence type="ECO:0000313" key="20">
    <source>
        <dbReference type="EMBL" id="TGD43682.1"/>
    </source>
</evidence>
<comment type="caution">
    <text evidence="20">The sequence shown here is derived from an EMBL/GenBank/DDBJ whole genome shotgun (WGS) entry which is preliminary data.</text>
</comment>
<protein>
    <recommendedName>
        <fullName evidence="6 19">Adenosylcobinamide-GDP ribazoletransferase</fullName>
        <ecNumber evidence="5 19">2.7.8.26</ecNumber>
    </recommendedName>
    <alternativeName>
        <fullName evidence="16 19">Cobalamin synthase</fullName>
    </alternativeName>
    <alternativeName>
        <fullName evidence="15 19">Cobalamin-5'-phosphate synthase</fullName>
    </alternativeName>
</protein>
<evidence type="ECO:0000256" key="9">
    <source>
        <dbReference type="ARBA" id="ARBA00022679"/>
    </source>
</evidence>
<comment type="cofactor">
    <cofactor evidence="1 19">
        <name>Mg(2+)</name>
        <dbReference type="ChEBI" id="CHEBI:18420"/>
    </cofactor>
</comment>
<dbReference type="InterPro" id="IPR003805">
    <property type="entry name" value="CobS"/>
</dbReference>
<comment type="catalytic activity">
    <reaction evidence="17 19">
        <text>alpha-ribazole + adenosylcob(III)inamide-GDP = adenosylcob(III)alamin + GMP + H(+)</text>
        <dbReference type="Rhea" id="RHEA:16049"/>
        <dbReference type="ChEBI" id="CHEBI:10329"/>
        <dbReference type="ChEBI" id="CHEBI:15378"/>
        <dbReference type="ChEBI" id="CHEBI:18408"/>
        <dbReference type="ChEBI" id="CHEBI:58115"/>
        <dbReference type="ChEBI" id="CHEBI:60487"/>
        <dbReference type="EC" id="2.7.8.26"/>
    </reaction>
</comment>
<gene>
    <name evidence="19" type="primary">cobS</name>
    <name evidence="20" type="ORF">EEB11_09365</name>
</gene>
<feature type="transmembrane region" description="Helical" evidence="19">
    <location>
        <begin position="161"/>
        <end position="179"/>
    </location>
</feature>
<comment type="subcellular location">
    <subcellularLocation>
        <location evidence="2 19">Cell membrane</location>
        <topology evidence="2 19">Multi-pass membrane protein</topology>
    </subcellularLocation>
</comment>
<evidence type="ECO:0000313" key="21">
    <source>
        <dbReference type="Proteomes" id="UP000297741"/>
    </source>
</evidence>
<evidence type="ECO:0000256" key="18">
    <source>
        <dbReference type="ARBA" id="ARBA00049504"/>
    </source>
</evidence>
<evidence type="ECO:0000256" key="14">
    <source>
        <dbReference type="ARBA" id="ARBA00025228"/>
    </source>
</evidence>
<keyword evidence="13 19" id="KW-0472">Membrane</keyword>